<protein>
    <submittedName>
        <fullName evidence="2">Alpha/beta hydrolase</fullName>
    </submittedName>
</protein>
<dbReference type="PANTHER" id="PTHR43798">
    <property type="entry name" value="MONOACYLGLYCEROL LIPASE"/>
    <property type="match status" value="1"/>
</dbReference>
<name>A0A2T2ZCE7_9NOCA</name>
<dbReference type="SUPFAM" id="SSF53474">
    <property type="entry name" value="alpha/beta-Hydrolases"/>
    <property type="match status" value="1"/>
</dbReference>
<comment type="caution">
    <text evidence="2">The sequence shown here is derived from an EMBL/GenBank/DDBJ whole genome shotgun (WGS) entry which is preliminary data.</text>
</comment>
<evidence type="ECO:0000259" key="1">
    <source>
        <dbReference type="Pfam" id="PF12697"/>
    </source>
</evidence>
<feature type="domain" description="AB hydrolase-1" evidence="1">
    <location>
        <begin position="61"/>
        <end position="309"/>
    </location>
</feature>
<organism evidence="2 3">
    <name type="scientific">Nocardia nova</name>
    <dbReference type="NCBI Taxonomy" id="37330"/>
    <lineage>
        <taxon>Bacteria</taxon>
        <taxon>Bacillati</taxon>
        <taxon>Actinomycetota</taxon>
        <taxon>Actinomycetes</taxon>
        <taxon>Mycobacteriales</taxon>
        <taxon>Nocardiaceae</taxon>
        <taxon>Nocardia</taxon>
    </lineage>
</organism>
<dbReference type="InterPro" id="IPR000073">
    <property type="entry name" value="AB_hydrolase_1"/>
</dbReference>
<sequence>MSRRTDHRQDELDIRIRAAEADGYAVHGVTGTERMVELESGLGPVRTRLTEFGTADERPPVVLLHGIASATVLAAPLLPYLRDRRVIAVDWPGHGLSDACVLPPGVDLRAHCTAVLDSLLDDIGAPTADIVGHSMGAQFALYGAAELGNRIGRLVLLGAPGAAFDGVKPIPVMWLLAMPKAGPLFLSMPMSERAFERSNDLTLGRDALRDVSAELVLALRLIGGRARNAASIASFFRALVKRSSVRPHVMVPTDVLARLRRPIQFVWGDDDVFLKPLAAAQSIVAVREVSLLRLPGAGHAPWLQAPERTGRAMADHLLV</sequence>
<gene>
    <name evidence="2" type="ORF">C8259_04550</name>
</gene>
<dbReference type="PRINTS" id="PR00111">
    <property type="entry name" value="ABHYDROLASE"/>
</dbReference>
<dbReference type="Proteomes" id="UP000241647">
    <property type="component" value="Unassembled WGS sequence"/>
</dbReference>
<dbReference type="GO" id="GO:0016787">
    <property type="term" value="F:hydrolase activity"/>
    <property type="evidence" value="ECO:0007669"/>
    <property type="project" value="UniProtKB-KW"/>
</dbReference>
<evidence type="ECO:0000313" key="2">
    <source>
        <dbReference type="EMBL" id="PSR65406.1"/>
    </source>
</evidence>
<reference evidence="2 3" key="1">
    <citation type="submission" date="2018-02" db="EMBL/GenBank/DDBJ databases">
        <title>8 Nocardia nova and 1 Nocardia cyriacigeorgica strain used for evolution to TMP-SMX.</title>
        <authorList>
            <person name="Mehta H."/>
            <person name="Weng J."/>
            <person name="Shamoo Y."/>
        </authorList>
    </citation>
    <scope>NUCLEOTIDE SEQUENCE [LARGE SCALE GENOMIC DNA]</scope>
    <source>
        <strain evidence="2 3">ATCC 33727</strain>
    </source>
</reference>
<dbReference type="Pfam" id="PF12697">
    <property type="entry name" value="Abhydrolase_6"/>
    <property type="match status" value="1"/>
</dbReference>
<proteinExistence type="predicted"/>
<dbReference type="InterPro" id="IPR029058">
    <property type="entry name" value="AB_hydrolase_fold"/>
</dbReference>
<dbReference type="EMBL" id="PYHS01000002">
    <property type="protein sequence ID" value="PSR65406.1"/>
    <property type="molecule type" value="Genomic_DNA"/>
</dbReference>
<keyword evidence="2" id="KW-0378">Hydrolase</keyword>
<dbReference type="AlphaFoldDB" id="A0A2T2ZCE7"/>
<dbReference type="GO" id="GO:0016020">
    <property type="term" value="C:membrane"/>
    <property type="evidence" value="ECO:0007669"/>
    <property type="project" value="TreeGrafter"/>
</dbReference>
<evidence type="ECO:0000313" key="3">
    <source>
        <dbReference type="Proteomes" id="UP000241647"/>
    </source>
</evidence>
<accession>A0A2T2ZCE7</accession>
<dbReference type="PANTHER" id="PTHR43798:SF33">
    <property type="entry name" value="HYDROLASE, PUTATIVE (AFU_ORTHOLOGUE AFUA_2G14860)-RELATED"/>
    <property type="match status" value="1"/>
</dbReference>
<dbReference type="InterPro" id="IPR050266">
    <property type="entry name" value="AB_hydrolase_sf"/>
</dbReference>
<dbReference type="RefSeq" id="WP_063027087.1">
    <property type="nucleotide sequence ID" value="NZ_PYHS01000002.1"/>
</dbReference>
<dbReference type="Gene3D" id="3.40.50.1820">
    <property type="entry name" value="alpha/beta hydrolase"/>
    <property type="match status" value="1"/>
</dbReference>